<accession>A0A8J7IJ73</accession>
<sequence length="73" mass="8481">MKAYDFFAEVTPEEKTEFSEAALEQLPANQDVRTIVQTDENVEEENENTVRHHLAVEQIFKDYSDADAIYDEI</sequence>
<protein>
    <submittedName>
        <fullName evidence="1">Uncharacterized protein</fullName>
    </submittedName>
</protein>
<keyword evidence="2" id="KW-1185">Reference proteome</keyword>
<reference evidence="1 2" key="1">
    <citation type="journal article" date="2021" name="Int. J. Syst. Evol. Microbiol.">
        <title>Amazonocrinis nigriterrae gen. nov., sp. nov., Atlanticothrix silvestris gen. nov., sp. nov. and Dendronalium phyllosphericum gen. nov., sp. nov., nostocacean cyanobacteria from Brazilian environments.</title>
        <authorList>
            <person name="Alvarenga D.O."/>
            <person name="Andreote A.P.D."/>
            <person name="Branco L.H.Z."/>
            <person name="Delbaje E."/>
            <person name="Cruz R.B."/>
            <person name="Varani A.M."/>
            <person name="Fiore M.F."/>
        </authorList>
    </citation>
    <scope>NUCLEOTIDE SEQUENCE [LARGE SCALE GENOMIC DNA]</scope>
    <source>
        <strain evidence="1 2">CENA369</strain>
    </source>
</reference>
<dbReference type="EMBL" id="JAECZA010000275">
    <property type="protein sequence ID" value="MBH8577197.1"/>
    <property type="molecule type" value="Genomic_DNA"/>
</dbReference>
<comment type="caution">
    <text evidence="1">The sequence shown here is derived from an EMBL/GenBank/DDBJ whole genome shotgun (WGS) entry which is preliminary data.</text>
</comment>
<evidence type="ECO:0000313" key="1">
    <source>
        <dbReference type="EMBL" id="MBH8577197.1"/>
    </source>
</evidence>
<evidence type="ECO:0000313" key="2">
    <source>
        <dbReference type="Proteomes" id="UP000662314"/>
    </source>
</evidence>
<name>A0A8J7IJ73_9NOST</name>
<dbReference type="Proteomes" id="UP000662314">
    <property type="component" value="Unassembled WGS sequence"/>
</dbReference>
<gene>
    <name evidence="1" type="ORF">I8752_30330</name>
</gene>
<dbReference type="AlphaFoldDB" id="A0A8J7IJ73"/>
<dbReference type="RefSeq" id="WP_214435894.1">
    <property type="nucleotide sequence ID" value="NZ_CAWPUQ010000208.1"/>
</dbReference>
<proteinExistence type="predicted"/>
<organism evidence="1 2">
    <name type="scientific">Dendronalium phyllosphericum CENA369</name>
    <dbReference type="NCBI Taxonomy" id="1725256"/>
    <lineage>
        <taxon>Bacteria</taxon>
        <taxon>Bacillati</taxon>
        <taxon>Cyanobacteriota</taxon>
        <taxon>Cyanophyceae</taxon>
        <taxon>Nostocales</taxon>
        <taxon>Nostocaceae</taxon>
        <taxon>Dendronalium</taxon>
        <taxon>Dendronalium phyllosphericum</taxon>
    </lineage>
</organism>